<dbReference type="SUPFAM" id="SSF81296">
    <property type="entry name" value="E set domains"/>
    <property type="match status" value="1"/>
</dbReference>
<proteinExistence type="inferred from homology"/>
<comment type="function">
    <text evidence="9">Catalyzes the formation of the alpha-1,6-glucosidic linkages in glycogen by scission of a 1,4-alpha-linked oligosaccharide from growing alpha-1,4-glucan chains and the subsequent attachment of the oligosaccharide to the alpha-1,6 position.</text>
</comment>
<keyword evidence="13" id="KW-1185">Reference proteome</keyword>
<comment type="catalytic activity">
    <reaction evidence="1 9">
        <text>Transfers a segment of a (1-&gt;4)-alpha-D-glucan chain to a primary hydroxy group in a similar glucan chain.</text>
        <dbReference type="EC" id="2.4.1.18"/>
    </reaction>
</comment>
<dbReference type="NCBIfam" id="TIGR01515">
    <property type="entry name" value="branching_enzym"/>
    <property type="match status" value="1"/>
</dbReference>
<dbReference type="CDD" id="cd11322">
    <property type="entry name" value="AmyAc_Glg_BE"/>
    <property type="match status" value="1"/>
</dbReference>
<dbReference type="PIRSF" id="PIRSF000463">
    <property type="entry name" value="GlgB"/>
    <property type="match status" value="1"/>
</dbReference>
<evidence type="ECO:0000256" key="10">
    <source>
        <dbReference type="PIRSR" id="PIRSR000463-1"/>
    </source>
</evidence>
<evidence type="ECO:0000256" key="5">
    <source>
        <dbReference type="ARBA" id="ARBA00022676"/>
    </source>
</evidence>
<evidence type="ECO:0000259" key="11">
    <source>
        <dbReference type="SMART" id="SM00642"/>
    </source>
</evidence>
<dbReference type="EMBL" id="CP033896">
    <property type="protein sequence ID" value="AZA13348.1"/>
    <property type="molecule type" value="Genomic_DNA"/>
</dbReference>
<evidence type="ECO:0000256" key="9">
    <source>
        <dbReference type="HAMAP-Rule" id="MF_00685"/>
    </source>
</evidence>
<dbReference type="GO" id="GO:0043169">
    <property type="term" value="F:cation binding"/>
    <property type="evidence" value="ECO:0007669"/>
    <property type="project" value="InterPro"/>
</dbReference>
<organism evidence="12 13">
    <name type="scientific">Corynebacterium choanae</name>
    <dbReference type="NCBI Taxonomy" id="1862358"/>
    <lineage>
        <taxon>Bacteria</taxon>
        <taxon>Bacillati</taxon>
        <taxon>Actinomycetota</taxon>
        <taxon>Actinomycetes</taxon>
        <taxon>Mycobacteriales</taxon>
        <taxon>Corynebacteriaceae</taxon>
        <taxon>Corynebacterium</taxon>
    </lineage>
</organism>
<keyword evidence="4 9" id="KW-0321">Glycogen metabolism</keyword>
<keyword evidence="7 9" id="KW-0320">Glycogen biosynthesis</keyword>
<sequence length="738" mass="83392">MNQAELFPRLLISDEDMYLLRICRHHNPHAVLGWHRVGEDAADDYLSVIRTRQVGAESVVAIVDGLGEFPLTPTGDDFFVGGLPTPDPHAYQFRITWSGGVETTLADPYNFLPTLGEMDLHLIAEGRHEKLWTVLGAHLRSFESPQGTVTGCSFAVWAPNAKGVAVIGDFNGWNCTQHPMRSLGSSGIWEIFIPGVTEGSVYKYAIHTPDSRRDKADPMARRAEIPPATGSIVTASHYEWNDQQWLDKRAATDWQHEAMSVYEVHLGSWKIGEDYKELADDLVNYVADLGYTHVEFMPVAEHPFGGSWGYQVSGYYAPTSRWGDPDGLRYLIDKFHQRGIGVLVDWVPAHFPKDDWALARFDGPALYEHPDWRRGEQTDWGTYVFDFGRNEVRNFLVANALYWIDEFHVDGLRVDAVASMLYLDYSRKEGEWAPNQYGGREHLEAVQFLQEMNATVHKTYPGVLTVAEESTSWPGVTAQTEHNGLGFSMKWNMGWMNDTLAYFKEDPINRSWHHGMITFSMVYAYSERFILPISHDEVVHGKGSLWTRMPGDAWNKAAGVRALLGYMWAHPGKQLLFQGQEFAQRQEWSEARSLDWGDMEGWEGEYHRGIHQLVATLNDTYRNNPALYTLDSDPAGFTWVKADDAQSNVLAFTRQGAGGEQLLCVCNFGGASHQEYTVGMPQASKWKLVLNTDDAQFEGAGNDLKEEVSTLTFPWDGMADSLTLHIPAMSVQWYLRVD</sequence>
<reference evidence="12 13" key="1">
    <citation type="submission" date="2018-11" db="EMBL/GenBank/DDBJ databases">
        <authorList>
            <person name="Kleinhagauer T."/>
            <person name="Glaeser S.P."/>
            <person name="Spergser J."/>
            <person name="Ruckert C."/>
            <person name="Kaempfer P."/>
            <person name="Busse H.-J."/>
        </authorList>
    </citation>
    <scope>NUCLEOTIDE SEQUENCE [LARGE SCALE GENOMIC DNA]</scope>
    <source>
        <strain evidence="12 13">200CH</strain>
    </source>
</reference>
<accession>A0A3G6J8Y4</accession>
<dbReference type="Proteomes" id="UP000269019">
    <property type="component" value="Chromosome"/>
</dbReference>
<dbReference type="Gene3D" id="2.60.40.1180">
    <property type="entry name" value="Golgi alpha-mannosidase II"/>
    <property type="match status" value="1"/>
</dbReference>
<dbReference type="SUPFAM" id="SSF51011">
    <property type="entry name" value="Glycosyl hydrolase domain"/>
    <property type="match status" value="1"/>
</dbReference>
<evidence type="ECO:0000256" key="6">
    <source>
        <dbReference type="ARBA" id="ARBA00022679"/>
    </source>
</evidence>
<dbReference type="FunFam" id="2.60.40.10:FF:000169">
    <property type="entry name" value="1,4-alpha-glucan branching enzyme GlgB"/>
    <property type="match status" value="1"/>
</dbReference>
<dbReference type="OrthoDB" id="9800174at2"/>
<dbReference type="InterPro" id="IPR017853">
    <property type="entry name" value="GH"/>
</dbReference>
<dbReference type="GO" id="GO:0005829">
    <property type="term" value="C:cytosol"/>
    <property type="evidence" value="ECO:0007669"/>
    <property type="project" value="TreeGrafter"/>
</dbReference>
<evidence type="ECO:0000256" key="7">
    <source>
        <dbReference type="ARBA" id="ARBA00023056"/>
    </source>
</evidence>
<dbReference type="InterPro" id="IPR006048">
    <property type="entry name" value="A-amylase/branching_C"/>
</dbReference>
<comment type="similarity">
    <text evidence="3 9">Belongs to the glycosyl hydrolase 13 family. GlgB subfamily.</text>
</comment>
<dbReference type="UniPathway" id="UPA00164"/>
<dbReference type="Pfam" id="PF22019">
    <property type="entry name" value="GlgB_N"/>
    <property type="match status" value="1"/>
</dbReference>
<dbReference type="Gene3D" id="2.60.40.10">
    <property type="entry name" value="Immunoglobulins"/>
    <property type="match status" value="2"/>
</dbReference>
<dbReference type="FunFam" id="3.20.20.80:FF:000003">
    <property type="entry name" value="1,4-alpha-glucan branching enzyme GlgB"/>
    <property type="match status" value="1"/>
</dbReference>
<feature type="active site" description="Nucleophile" evidence="9 10">
    <location>
        <position position="415"/>
    </location>
</feature>
<dbReference type="RefSeq" id="WP_123927333.1">
    <property type="nucleotide sequence ID" value="NZ_CP033896.1"/>
</dbReference>
<keyword evidence="8 9" id="KW-0119">Carbohydrate metabolism</keyword>
<dbReference type="PANTHER" id="PTHR43651">
    <property type="entry name" value="1,4-ALPHA-GLUCAN-BRANCHING ENZYME"/>
    <property type="match status" value="1"/>
</dbReference>
<dbReference type="CDD" id="cd02855">
    <property type="entry name" value="E_set_GBE_prok_N"/>
    <property type="match status" value="1"/>
</dbReference>
<keyword evidence="5 9" id="KW-0328">Glycosyltransferase</keyword>
<dbReference type="AlphaFoldDB" id="A0A3G6J8Y4"/>
<name>A0A3G6J8Y4_9CORY</name>
<dbReference type="Gene3D" id="3.20.20.80">
    <property type="entry name" value="Glycosidases"/>
    <property type="match status" value="1"/>
</dbReference>
<evidence type="ECO:0000313" key="13">
    <source>
        <dbReference type="Proteomes" id="UP000269019"/>
    </source>
</evidence>
<dbReference type="InterPro" id="IPR014756">
    <property type="entry name" value="Ig_E-set"/>
</dbReference>
<dbReference type="KEGG" id="ccho:CCHOA_04700"/>
<dbReference type="InterPro" id="IPR037439">
    <property type="entry name" value="Branching_enzy"/>
</dbReference>
<feature type="active site" description="Proton donor" evidence="9 10">
    <location>
        <position position="468"/>
    </location>
</feature>
<evidence type="ECO:0000313" key="12">
    <source>
        <dbReference type="EMBL" id="AZA13348.1"/>
    </source>
</evidence>
<dbReference type="InterPro" id="IPR013783">
    <property type="entry name" value="Ig-like_fold"/>
</dbReference>
<dbReference type="NCBIfam" id="NF008967">
    <property type="entry name" value="PRK12313.1"/>
    <property type="match status" value="1"/>
</dbReference>
<dbReference type="InterPro" id="IPR013780">
    <property type="entry name" value="Glyco_hydro_b"/>
</dbReference>
<evidence type="ECO:0000256" key="4">
    <source>
        <dbReference type="ARBA" id="ARBA00022600"/>
    </source>
</evidence>
<dbReference type="Pfam" id="PF02806">
    <property type="entry name" value="Alpha-amylase_C"/>
    <property type="match status" value="1"/>
</dbReference>
<dbReference type="Pfam" id="PF02922">
    <property type="entry name" value="CBM_48"/>
    <property type="match status" value="1"/>
</dbReference>
<evidence type="ECO:0000256" key="8">
    <source>
        <dbReference type="ARBA" id="ARBA00023277"/>
    </source>
</evidence>
<gene>
    <name evidence="12" type="primary">glgB2</name>
    <name evidence="9" type="synonym">glgB</name>
    <name evidence="12" type="ORF">CCHOA_04700</name>
</gene>
<evidence type="ECO:0000256" key="2">
    <source>
        <dbReference type="ARBA" id="ARBA00004964"/>
    </source>
</evidence>
<evidence type="ECO:0000256" key="1">
    <source>
        <dbReference type="ARBA" id="ARBA00000826"/>
    </source>
</evidence>
<protein>
    <recommendedName>
        <fullName evidence="9">1,4-alpha-glucan branching enzyme GlgB</fullName>
        <ecNumber evidence="9">2.4.1.18</ecNumber>
    </recommendedName>
    <alternativeName>
        <fullName evidence="9">1,4-alpha-D-glucan:1,4-alpha-D-glucan 6-glucosyl-transferase</fullName>
    </alternativeName>
    <alternativeName>
        <fullName evidence="9">Alpha-(1-&gt;4)-glucan branching enzyme</fullName>
    </alternativeName>
    <alternativeName>
        <fullName evidence="9">Glycogen branching enzyme</fullName>
        <shortName evidence="9">BE</shortName>
    </alternativeName>
</protein>
<dbReference type="InterPro" id="IPR004193">
    <property type="entry name" value="Glyco_hydro_13_N"/>
</dbReference>
<dbReference type="Pfam" id="PF00128">
    <property type="entry name" value="Alpha-amylase"/>
    <property type="match status" value="1"/>
</dbReference>
<dbReference type="InterPro" id="IPR006047">
    <property type="entry name" value="GH13_cat_dom"/>
</dbReference>
<dbReference type="HAMAP" id="MF_00685">
    <property type="entry name" value="GlgB"/>
    <property type="match status" value="1"/>
</dbReference>
<dbReference type="EC" id="2.4.1.18" evidence="9"/>
<dbReference type="FunFam" id="2.60.40.1180:FF:000002">
    <property type="entry name" value="1,4-alpha-glucan branching enzyme GlgB"/>
    <property type="match status" value="1"/>
</dbReference>
<dbReference type="GO" id="GO:0005978">
    <property type="term" value="P:glycogen biosynthetic process"/>
    <property type="evidence" value="ECO:0007669"/>
    <property type="project" value="UniProtKB-UniRule"/>
</dbReference>
<dbReference type="PANTHER" id="PTHR43651:SF3">
    <property type="entry name" value="1,4-ALPHA-GLUCAN-BRANCHING ENZYME"/>
    <property type="match status" value="1"/>
</dbReference>
<dbReference type="GO" id="GO:0003844">
    <property type="term" value="F:1,4-alpha-glucan branching enzyme activity"/>
    <property type="evidence" value="ECO:0007669"/>
    <property type="project" value="UniProtKB-UniRule"/>
</dbReference>
<comment type="pathway">
    <text evidence="2 9">Glycan biosynthesis; glycogen biosynthesis.</text>
</comment>
<dbReference type="SMART" id="SM00642">
    <property type="entry name" value="Aamy"/>
    <property type="match status" value="1"/>
</dbReference>
<feature type="domain" description="Glycosyl hydrolase family 13 catalytic" evidence="11">
    <location>
        <begin position="263"/>
        <end position="617"/>
    </location>
</feature>
<evidence type="ECO:0000256" key="3">
    <source>
        <dbReference type="ARBA" id="ARBA00009000"/>
    </source>
</evidence>
<dbReference type="GO" id="GO:0004553">
    <property type="term" value="F:hydrolase activity, hydrolyzing O-glycosyl compounds"/>
    <property type="evidence" value="ECO:0007669"/>
    <property type="project" value="InterPro"/>
</dbReference>
<dbReference type="InterPro" id="IPR044143">
    <property type="entry name" value="GlgB_N_E_set_prok"/>
</dbReference>
<dbReference type="InterPro" id="IPR006407">
    <property type="entry name" value="GlgB"/>
</dbReference>
<dbReference type="InterPro" id="IPR054169">
    <property type="entry name" value="GlgB_N"/>
</dbReference>
<keyword evidence="6 9" id="KW-0808">Transferase</keyword>
<comment type="subunit">
    <text evidence="9">Monomer.</text>
</comment>
<dbReference type="SUPFAM" id="SSF51445">
    <property type="entry name" value="(Trans)glycosidases"/>
    <property type="match status" value="1"/>
</dbReference>
<dbReference type="NCBIfam" id="NF003811">
    <property type="entry name" value="PRK05402.1"/>
    <property type="match status" value="1"/>
</dbReference>